<keyword evidence="1" id="KW-1185">Reference proteome</keyword>
<dbReference type="PANTHER" id="PTHR15261:SF4">
    <property type="entry name" value="THROMBOSPONDIN-TYPE LAMININ G DOMAIN AND EAR REPEAT-CONTAINING PROTEIN"/>
    <property type="match status" value="1"/>
</dbReference>
<protein>
    <submittedName>
        <fullName evidence="2">Thrombospondin-type laminin G domain and EAR repeat-containing protein-like</fullName>
    </submittedName>
</protein>
<evidence type="ECO:0000313" key="2">
    <source>
        <dbReference type="RefSeq" id="XP_006820764.1"/>
    </source>
</evidence>
<reference evidence="2" key="1">
    <citation type="submission" date="2025-08" db="UniProtKB">
        <authorList>
            <consortium name="RefSeq"/>
        </authorList>
    </citation>
    <scope>IDENTIFICATION</scope>
    <source>
        <tissue evidence="2">Testes</tissue>
    </source>
</reference>
<dbReference type="Proteomes" id="UP000694865">
    <property type="component" value="Unplaced"/>
</dbReference>
<dbReference type="RefSeq" id="XP_006820764.1">
    <property type="nucleotide sequence ID" value="XM_006820701.1"/>
</dbReference>
<gene>
    <name evidence="2" type="primary">LOC102805857</name>
</gene>
<accession>A0ABM0ML73</accession>
<proteinExistence type="predicted"/>
<name>A0ABM0ML73_SACKO</name>
<dbReference type="PANTHER" id="PTHR15261">
    <property type="entry name" value="THROMBOSPONDIN-TYPE LAMININ G DOMAIN AND EAR REPEAT-CONTAINING"/>
    <property type="match status" value="1"/>
</dbReference>
<organism evidence="1 2">
    <name type="scientific">Saccoglossus kowalevskii</name>
    <name type="common">Acorn worm</name>
    <dbReference type="NCBI Taxonomy" id="10224"/>
    <lineage>
        <taxon>Eukaryota</taxon>
        <taxon>Metazoa</taxon>
        <taxon>Hemichordata</taxon>
        <taxon>Enteropneusta</taxon>
        <taxon>Harrimaniidae</taxon>
        <taxon>Saccoglossus</taxon>
    </lineage>
</organism>
<evidence type="ECO:0000313" key="1">
    <source>
        <dbReference type="Proteomes" id="UP000694865"/>
    </source>
</evidence>
<dbReference type="GeneID" id="102805857"/>
<sequence length="159" mass="18368">MPIYRPFVVTTLSIMCGFTMIRDVVSLTDSVSLEQFQTIQTSSARRSHSYLVNQHLYLAVVNYNTQCDIYRLKGTQFSLVQHIKVNNANAARFFDVDGEYFLAIAKLTVNETQYNTVSPVLKFNNKSQQFETFQKFPSKGAFDWEYFHVCANEGRCNIF</sequence>